<keyword evidence="3" id="KW-1185">Reference proteome</keyword>
<evidence type="ECO:0000256" key="1">
    <source>
        <dbReference type="SAM" id="Phobius"/>
    </source>
</evidence>
<keyword evidence="1" id="KW-0812">Transmembrane</keyword>
<sequence>MKITGKRAFLATILKSFLSHLNCINPQGFWLNLGRPYSNSRGLIFFFRSVISLLSFNTNFYFLRKGNRFQNRVLWVIGRFEL</sequence>
<dbReference type="AlphaFoldDB" id="T0GBA5"/>
<gene>
    <name evidence="2" type="ORF">LEP1GSC050_3026</name>
</gene>
<proteinExistence type="predicted"/>
<keyword evidence="1" id="KW-1133">Transmembrane helix</keyword>
<dbReference type="EMBL" id="AHMO02000008">
    <property type="protein sequence ID" value="EQA44074.1"/>
    <property type="molecule type" value="Genomic_DNA"/>
</dbReference>
<protein>
    <submittedName>
        <fullName evidence="2">Uncharacterized protein</fullName>
    </submittedName>
</protein>
<keyword evidence="1" id="KW-0472">Membrane</keyword>
<feature type="transmembrane region" description="Helical" evidence="1">
    <location>
        <begin position="42"/>
        <end position="63"/>
    </location>
</feature>
<comment type="caution">
    <text evidence="2">The sequence shown here is derived from an EMBL/GenBank/DDBJ whole genome shotgun (WGS) entry which is preliminary data.</text>
</comment>
<evidence type="ECO:0000313" key="2">
    <source>
        <dbReference type="EMBL" id="EQA44074.1"/>
    </source>
</evidence>
<reference evidence="2" key="1">
    <citation type="submission" date="2013-05" db="EMBL/GenBank/DDBJ databases">
        <authorList>
            <person name="Harkins D.M."/>
            <person name="Durkin A.S."/>
            <person name="Brinkac L.M."/>
            <person name="Haft D.H."/>
            <person name="Selengut J.D."/>
            <person name="Sanka R."/>
            <person name="DePew J."/>
            <person name="Purushe J."/>
            <person name="Hartskeerl R.A."/>
            <person name="Ahmed A."/>
            <person name="van der Linden H."/>
            <person name="Goris M.G.A."/>
            <person name="Vinetz J.M."/>
            <person name="Sutton G.G."/>
            <person name="Nierman W.C."/>
            <person name="Fouts D.E."/>
        </authorList>
    </citation>
    <scope>NUCLEOTIDE SEQUENCE [LARGE SCALE GENOMIC DNA]</scope>
    <source>
        <strain evidence="2">5399</strain>
    </source>
</reference>
<evidence type="ECO:0000313" key="3">
    <source>
        <dbReference type="Proteomes" id="UP000015454"/>
    </source>
</evidence>
<dbReference type="Proteomes" id="UP000015454">
    <property type="component" value="Unassembled WGS sequence"/>
</dbReference>
<name>T0GBA5_9LEPT</name>
<accession>T0GBA5</accession>
<organism evidence="2 3">
    <name type="scientific">Leptospira broomii serovar Hurstbridge str. 5399</name>
    <dbReference type="NCBI Taxonomy" id="1049789"/>
    <lineage>
        <taxon>Bacteria</taxon>
        <taxon>Pseudomonadati</taxon>
        <taxon>Spirochaetota</taxon>
        <taxon>Spirochaetia</taxon>
        <taxon>Leptospirales</taxon>
        <taxon>Leptospiraceae</taxon>
        <taxon>Leptospira</taxon>
    </lineage>
</organism>